<protein>
    <submittedName>
        <fullName evidence="1">Uncharacterized protein</fullName>
    </submittedName>
</protein>
<dbReference type="Proteomes" id="UP001057402">
    <property type="component" value="Chromosome 10"/>
</dbReference>
<keyword evidence="2" id="KW-1185">Reference proteome</keyword>
<sequence>MNTTTLCNVTMVTLFAFTSLGAVASLNTRIINMECNTAHFTDESPFADALKNSMEVLKGPQVPEETLDHPLVGRSCLTNFFFQAGCSKDIGPEDCAICFSAIEYRINMLCKNNMGVQLTLQDCKLRYETYTFDGIEEQLDNTGPCPGGGGSGH</sequence>
<organism evidence="1 2">
    <name type="scientific">Melastoma candidum</name>
    <dbReference type="NCBI Taxonomy" id="119954"/>
    <lineage>
        <taxon>Eukaryota</taxon>
        <taxon>Viridiplantae</taxon>
        <taxon>Streptophyta</taxon>
        <taxon>Embryophyta</taxon>
        <taxon>Tracheophyta</taxon>
        <taxon>Spermatophyta</taxon>
        <taxon>Magnoliopsida</taxon>
        <taxon>eudicotyledons</taxon>
        <taxon>Gunneridae</taxon>
        <taxon>Pentapetalae</taxon>
        <taxon>rosids</taxon>
        <taxon>malvids</taxon>
        <taxon>Myrtales</taxon>
        <taxon>Melastomataceae</taxon>
        <taxon>Melastomatoideae</taxon>
        <taxon>Melastomateae</taxon>
        <taxon>Melastoma</taxon>
    </lineage>
</organism>
<evidence type="ECO:0000313" key="1">
    <source>
        <dbReference type="EMBL" id="KAI4318705.1"/>
    </source>
</evidence>
<comment type="caution">
    <text evidence="1">The sequence shown here is derived from an EMBL/GenBank/DDBJ whole genome shotgun (WGS) entry which is preliminary data.</text>
</comment>
<evidence type="ECO:0000313" key="2">
    <source>
        <dbReference type="Proteomes" id="UP001057402"/>
    </source>
</evidence>
<reference evidence="2" key="1">
    <citation type="journal article" date="2023" name="Front. Plant Sci.">
        <title>Chromosomal-level genome assembly of Melastoma candidum provides insights into trichome evolution.</title>
        <authorList>
            <person name="Zhong Y."/>
            <person name="Wu W."/>
            <person name="Sun C."/>
            <person name="Zou P."/>
            <person name="Liu Y."/>
            <person name="Dai S."/>
            <person name="Zhou R."/>
        </authorList>
    </citation>
    <scope>NUCLEOTIDE SEQUENCE [LARGE SCALE GENOMIC DNA]</scope>
</reference>
<gene>
    <name evidence="1" type="ORF">MLD38_032380</name>
</gene>
<proteinExistence type="predicted"/>
<dbReference type="EMBL" id="CM042889">
    <property type="protein sequence ID" value="KAI4318705.1"/>
    <property type="molecule type" value="Genomic_DNA"/>
</dbReference>
<accession>A0ACB9M4Q5</accession>
<name>A0ACB9M4Q5_9MYRT</name>